<dbReference type="PROSITE" id="PS50994">
    <property type="entry name" value="INTEGRASE"/>
    <property type="match status" value="1"/>
</dbReference>
<feature type="coiled-coil region" evidence="1">
    <location>
        <begin position="162"/>
        <end position="196"/>
    </location>
</feature>
<dbReference type="EMBL" id="BSYR01000011">
    <property type="protein sequence ID" value="GMI75415.1"/>
    <property type="molecule type" value="Genomic_DNA"/>
</dbReference>
<organism evidence="4 5">
    <name type="scientific">Hibiscus trionum</name>
    <name type="common">Flower of an hour</name>
    <dbReference type="NCBI Taxonomy" id="183268"/>
    <lineage>
        <taxon>Eukaryota</taxon>
        <taxon>Viridiplantae</taxon>
        <taxon>Streptophyta</taxon>
        <taxon>Embryophyta</taxon>
        <taxon>Tracheophyta</taxon>
        <taxon>Spermatophyta</taxon>
        <taxon>Magnoliopsida</taxon>
        <taxon>eudicotyledons</taxon>
        <taxon>Gunneridae</taxon>
        <taxon>Pentapetalae</taxon>
        <taxon>rosids</taxon>
        <taxon>malvids</taxon>
        <taxon>Malvales</taxon>
        <taxon>Malvaceae</taxon>
        <taxon>Malvoideae</taxon>
        <taxon>Hibiscus</taxon>
    </lineage>
</organism>
<proteinExistence type="predicted"/>
<dbReference type="InterPro" id="IPR012337">
    <property type="entry name" value="RNaseH-like_sf"/>
</dbReference>
<dbReference type="SUPFAM" id="SSF53098">
    <property type="entry name" value="Ribonuclease H-like"/>
    <property type="match status" value="1"/>
</dbReference>
<sequence length="426" mass="49246">MDFIEGLPSSLKYNCILVVIDKFTKYAHFIPLAHPYTVLAIASAYLPQVYKLHGSPRISISDRDKTFTSLFWKELMKQLGTTTLFSMAYHSQTDGQTERLNQCLEQYLRDMCFLRPHTWAKWLSQAEWWYNMTYHTTLGLTYFEAFYGYKPPILQTTQPSPVNSVQELIQAKEDLNKALREQLMQAQHRMKQYADKKRSEREFQIGDAVYLKLQSYRQTSVALRKNLKLYARFFGPYEILERIGPIAYKLKLPVNSKIHLIFHVRLLKKKIGDKAFTSQDPLEMTDDGQLKVYPALVLDKRMVKRNNIVVTQLLVQWSNLAPEEATWEDYQVLKSQFLDFNPWGQESTREEGIVIALMENKLEDSKVANRIGDFVVNEQTKGNDVIAETTPFEEVVSDELKTAPFRAAASSGLKNTQAQENVGPVD</sequence>
<comment type="caution">
    <text evidence="4">The sequence shown here is derived from an EMBL/GenBank/DDBJ whole genome shotgun (WGS) entry which is preliminary data.</text>
</comment>
<evidence type="ECO:0000313" key="5">
    <source>
        <dbReference type="Proteomes" id="UP001165190"/>
    </source>
</evidence>
<keyword evidence="1" id="KW-0175">Coiled coil</keyword>
<dbReference type="Gene3D" id="3.30.420.10">
    <property type="entry name" value="Ribonuclease H-like superfamily/Ribonuclease H"/>
    <property type="match status" value="1"/>
</dbReference>
<accession>A0A9W7HGK9</accession>
<name>A0A9W7HGK9_HIBTR</name>
<dbReference type="GO" id="GO:0015074">
    <property type="term" value="P:DNA integration"/>
    <property type="evidence" value="ECO:0007669"/>
    <property type="project" value="InterPro"/>
</dbReference>
<dbReference type="SUPFAM" id="SSF54160">
    <property type="entry name" value="Chromo domain-like"/>
    <property type="match status" value="1"/>
</dbReference>
<dbReference type="InterPro" id="IPR056924">
    <property type="entry name" value="SH3_Tf2-1"/>
</dbReference>
<dbReference type="OrthoDB" id="115950at2759"/>
<dbReference type="GO" id="GO:0003676">
    <property type="term" value="F:nucleic acid binding"/>
    <property type="evidence" value="ECO:0007669"/>
    <property type="project" value="InterPro"/>
</dbReference>
<dbReference type="InterPro" id="IPR036397">
    <property type="entry name" value="RNaseH_sf"/>
</dbReference>
<dbReference type="Pfam" id="PF24626">
    <property type="entry name" value="SH3_Tf2-1"/>
    <property type="match status" value="1"/>
</dbReference>
<protein>
    <recommendedName>
        <fullName evidence="3">Integrase catalytic domain-containing protein</fullName>
    </recommendedName>
</protein>
<reference evidence="4" key="1">
    <citation type="submission" date="2023-05" db="EMBL/GenBank/DDBJ databases">
        <title>Genome and transcriptome analyses reveal genes involved in the formation of fine ridges on petal epidermal cells in Hibiscus trionum.</title>
        <authorList>
            <person name="Koshimizu S."/>
            <person name="Masuda S."/>
            <person name="Ishii T."/>
            <person name="Shirasu K."/>
            <person name="Hoshino A."/>
            <person name="Arita M."/>
        </authorList>
    </citation>
    <scope>NUCLEOTIDE SEQUENCE</scope>
    <source>
        <strain evidence="4">Hamamatsu line</strain>
    </source>
</reference>
<dbReference type="InterPro" id="IPR050951">
    <property type="entry name" value="Retrovirus_Pol_polyprotein"/>
</dbReference>
<feature type="region of interest" description="Disordered" evidence="2">
    <location>
        <begin position="407"/>
        <end position="426"/>
    </location>
</feature>
<evidence type="ECO:0000259" key="3">
    <source>
        <dbReference type="PROSITE" id="PS50994"/>
    </source>
</evidence>
<keyword evidence="5" id="KW-1185">Reference proteome</keyword>
<dbReference type="Proteomes" id="UP001165190">
    <property type="component" value="Unassembled WGS sequence"/>
</dbReference>
<evidence type="ECO:0000256" key="1">
    <source>
        <dbReference type="SAM" id="Coils"/>
    </source>
</evidence>
<dbReference type="Pfam" id="PF00385">
    <property type="entry name" value="Chromo"/>
    <property type="match status" value="1"/>
</dbReference>
<gene>
    <name evidence="4" type="ORF">HRI_001210800</name>
</gene>
<dbReference type="InterPro" id="IPR001584">
    <property type="entry name" value="Integrase_cat-core"/>
</dbReference>
<evidence type="ECO:0000313" key="4">
    <source>
        <dbReference type="EMBL" id="GMI75415.1"/>
    </source>
</evidence>
<dbReference type="AlphaFoldDB" id="A0A9W7HGK9"/>
<dbReference type="InterPro" id="IPR023780">
    <property type="entry name" value="Chromo_domain"/>
</dbReference>
<dbReference type="PANTHER" id="PTHR37984:SF15">
    <property type="entry name" value="INTEGRASE CATALYTIC DOMAIN-CONTAINING PROTEIN"/>
    <property type="match status" value="1"/>
</dbReference>
<feature type="domain" description="Integrase catalytic" evidence="3">
    <location>
        <begin position="1"/>
        <end position="150"/>
    </location>
</feature>
<evidence type="ECO:0000256" key="2">
    <source>
        <dbReference type="SAM" id="MobiDB-lite"/>
    </source>
</evidence>
<dbReference type="InterPro" id="IPR016197">
    <property type="entry name" value="Chromo-like_dom_sf"/>
</dbReference>
<dbReference type="PANTHER" id="PTHR37984">
    <property type="entry name" value="PROTEIN CBG26694"/>
    <property type="match status" value="1"/>
</dbReference>